<dbReference type="SMART" id="SM00391">
    <property type="entry name" value="MBD"/>
    <property type="match status" value="1"/>
</dbReference>
<protein>
    <recommendedName>
        <fullName evidence="2">MBD domain-containing protein</fullName>
    </recommendedName>
</protein>
<dbReference type="Proteomes" id="UP000694545">
    <property type="component" value="Unplaced"/>
</dbReference>
<dbReference type="CDD" id="cd01396">
    <property type="entry name" value="MeCP2_MBD"/>
    <property type="match status" value="1"/>
</dbReference>
<feature type="region of interest" description="Disordered" evidence="1">
    <location>
        <begin position="171"/>
        <end position="248"/>
    </location>
</feature>
<dbReference type="Ensembl" id="ENSVKKT00000005845.1">
    <property type="protein sequence ID" value="ENSVKKP00000005687.1"/>
    <property type="gene ID" value="ENSVKKG00000004171.1"/>
</dbReference>
<evidence type="ECO:0000313" key="3">
    <source>
        <dbReference type="Ensembl" id="ENSVKKP00000005687.1"/>
    </source>
</evidence>
<reference evidence="3" key="1">
    <citation type="submission" date="2025-08" db="UniProtKB">
        <authorList>
            <consortium name="Ensembl"/>
        </authorList>
    </citation>
    <scope>IDENTIFICATION</scope>
</reference>
<accession>A0A8D2KSW4</accession>
<dbReference type="InterPro" id="IPR001739">
    <property type="entry name" value="Methyl_CpG_DNA-bd"/>
</dbReference>
<dbReference type="SUPFAM" id="SSF54171">
    <property type="entry name" value="DNA-binding domain"/>
    <property type="match status" value="1"/>
</dbReference>
<dbReference type="PROSITE" id="PS50982">
    <property type="entry name" value="MBD"/>
    <property type="match status" value="1"/>
</dbReference>
<name>A0A8D2KSW4_VARKO</name>
<dbReference type="InterPro" id="IPR016177">
    <property type="entry name" value="DNA-bd_dom_sf"/>
</dbReference>
<dbReference type="AlphaFoldDB" id="A0A8D2KSW4"/>
<keyword evidence="4" id="KW-1185">Reference proteome</keyword>
<feature type="domain" description="MBD" evidence="2">
    <location>
        <begin position="19"/>
        <end position="91"/>
    </location>
</feature>
<feature type="compositionally biased region" description="Basic residues" evidence="1">
    <location>
        <begin position="178"/>
        <end position="191"/>
    </location>
</feature>
<dbReference type="GO" id="GO:0003677">
    <property type="term" value="F:DNA binding"/>
    <property type="evidence" value="ECO:0007669"/>
    <property type="project" value="InterPro"/>
</dbReference>
<organism evidence="3 4">
    <name type="scientific">Varanus komodoensis</name>
    <name type="common">Komodo dragon</name>
    <dbReference type="NCBI Taxonomy" id="61221"/>
    <lineage>
        <taxon>Eukaryota</taxon>
        <taxon>Metazoa</taxon>
        <taxon>Chordata</taxon>
        <taxon>Craniata</taxon>
        <taxon>Vertebrata</taxon>
        <taxon>Euteleostomi</taxon>
        <taxon>Lepidosauria</taxon>
        <taxon>Squamata</taxon>
        <taxon>Bifurcata</taxon>
        <taxon>Unidentata</taxon>
        <taxon>Episquamata</taxon>
        <taxon>Toxicofera</taxon>
        <taxon>Anguimorpha</taxon>
        <taxon>Paleoanguimorpha</taxon>
        <taxon>Varanoidea</taxon>
        <taxon>Varanidae</taxon>
        <taxon>Varanus</taxon>
    </lineage>
</organism>
<reference evidence="3" key="2">
    <citation type="submission" date="2025-09" db="UniProtKB">
        <authorList>
            <consortium name="Ensembl"/>
        </authorList>
    </citation>
    <scope>IDENTIFICATION</scope>
</reference>
<dbReference type="Pfam" id="PF01429">
    <property type="entry name" value="MBD"/>
    <property type="match status" value="1"/>
</dbReference>
<evidence type="ECO:0000259" key="2">
    <source>
        <dbReference type="PROSITE" id="PS50982"/>
    </source>
</evidence>
<dbReference type="Gene3D" id="3.30.890.10">
    <property type="entry name" value="Methyl-cpg-binding Protein 2, Chain A"/>
    <property type="match status" value="1"/>
</dbReference>
<feature type="compositionally biased region" description="Polar residues" evidence="1">
    <location>
        <begin position="223"/>
        <end position="236"/>
    </location>
</feature>
<evidence type="ECO:0000313" key="4">
    <source>
        <dbReference type="Proteomes" id="UP000694545"/>
    </source>
</evidence>
<sequence>MVTITGSPPQCIEQKTTTPLVLPFHHKAVLEGWKKVIKQRQTGKTAGRYDIYFISPQGTKIRSKCALLDYFKKNKETVLKLEDFDFATSVWKSALSRTEESGSSTVESKASSCMSQSQILDSGLESSEGKDIASLQNNILEFQNNAEDQQDISIPLQGGITVDNIKDDGFKAEQNGTARKRNQVKKARKCSSMKNLGDDQNKRQKRQSYNNQLTENVRKSRQKNTLCSFNNDNSSAHKVGQRDSKKRKRKACLKDELLLSEQKLERRVQPNEAFLEHKSDIEGLKCAEGSSIVEVAVAENLSPLEMQRNCVPSESQDLKIASSVDASVQQTLNENSFTLVKGIYF</sequence>
<evidence type="ECO:0000256" key="1">
    <source>
        <dbReference type="SAM" id="MobiDB-lite"/>
    </source>
</evidence>
<proteinExistence type="predicted"/>